<feature type="signal peptide" evidence="11">
    <location>
        <begin position="1"/>
        <end position="21"/>
    </location>
</feature>
<dbReference type="GO" id="GO:0005990">
    <property type="term" value="P:lactose catabolic process"/>
    <property type="evidence" value="ECO:0007669"/>
    <property type="project" value="TreeGrafter"/>
</dbReference>
<dbReference type="SUPFAM" id="SSF49785">
    <property type="entry name" value="Galactose-binding domain-like"/>
    <property type="match status" value="1"/>
</dbReference>
<dbReference type="RefSeq" id="WP_044226369.1">
    <property type="nucleotide sequence ID" value="NZ_JRYR02000002.1"/>
</dbReference>
<evidence type="ECO:0000256" key="8">
    <source>
        <dbReference type="ARBA" id="ARBA00023295"/>
    </source>
</evidence>
<dbReference type="Gene3D" id="2.60.40.10">
    <property type="entry name" value="Immunoglobulins"/>
    <property type="match status" value="2"/>
</dbReference>
<dbReference type="Pfam" id="PF02837">
    <property type="entry name" value="Glyco_hydro_2_N"/>
    <property type="match status" value="1"/>
</dbReference>
<evidence type="ECO:0000256" key="7">
    <source>
        <dbReference type="ARBA" id="ARBA00022837"/>
    </source>
</evidence>
<protein>
    <recommendedName>
        <fullName evidence="5 10">Beta-galactosidase</fullName>
        <ecNumber evidence="5 10">3.2.1.23</ecNumber>
    </recommendedName>
    <alternativeName>
        <fullName evidence="9 10">Lactase</fullName>
    </alternativeName>
</protein>
<comment type="caution">
    <text evidence="13">The sequence shown here is derived from an EMBL/GenBank/DDBJ whole genome shotgun (WGS) entry which is preliminary data.</text>
</comment>
<dbReference type="Gene3D" id="2.70.98.10">
    <property type="match status" value="1"/>
</dbReference>
<evidence type="ECO:0000256" key="4">
    <source>
        <dbReference type="ARBA" id="ARBA00011245"/>
    </source>
</evidence>
<dbReference type="InterPro" id="IPR004199">
    <property type="entry name" value="B-gal_small/dom_5"/>
</dbReference>
<dbReference type="Pfam" id="PF02836">
    <property type="entry name" value="Glyco_hydro_2_C"/>
    <property type="match status" value="1"/>
</dbReference>
<evidence type="ECO:0000256" key="5">
    <source>
        <dbReference type="ARBA" id="ARBA00012756"/>
    </source>
</evidence>
<dbReference type="STRING" id="915059.NH26_21360"/>
<dbReference type="InterPro" id="IPR006104">
    <property type="entry name" value="Glyco_hydro_2_N"/>
</dbReference>
<dbReference type="OrthoDB" id="857501at2"/>
<comment type="cofactor">
    <cofactor evidence="2">
        <name>Ca(2+)</name>
        <dbReference type="ChEBI" id="CHEBI:29108"/>
    </cofactor>
</comment>
<name>A0A1S1YT26_FLAPC</name>
<dbReference type="PANTHER" id="PTHR46323">
    <property type="entry name" value="BETA-GALACTOSIDASE"/>
    <property type="match status" value="1"/>
</dbReference>
<dbReference type="Proteomes" id="UP000179797">
    <property type="component" value="Unassembled WGS sequence"/>
</dbReference>
<proteinExistence type="inferred from homology"/>
<dbReference type="InterPro" id="IPR008979">
    <property type="entry name" value="Galactose-bd-like_sf"/>
</dbReference>
<dbReference type="PROSITE" id="PS00719">
    <property type="entry name" value="GLYCOSYL_HYDROL_F2_1"/>
    <property type="match status" value="1"/>
</dbReference>
<dbReference type="InterPro" id="IPR011013">
    <property type="entry name" value="Gal_mutarotase_sf_dom"/>
</dbReference>
<dbReference type="AlphaFoldDB" id="A0A1S1YT26"/>
<feature type="domain" description="Beta galactosidase small chain/" evidence="12">
    <location>
        <begin position="740"/>
        <end position="1005"/>
    </location>
</feature>
<organism evidence="13 14">
    <name type="scientific">Flammeovirga pacifica</name>
    <dbReference type="NCBI Taxonomy" id="915059"/>
    <lineage>
        <taxon>Bacteria</taxon>
        <taxon>Pseudomonadati</taxon>
        <taxon>Bacteroidota</taxon>
        <taxon>Cytophagia</taxon>
        <taxon>Cytophagales</taxon>
        <taxon>Flammeovirgaceae</taxon>
        <taxon>Flammeovirga</taxon>
    </lineage>
</organism>
<keyword evidence="11" id="KW-0732">Signal</keyword>
<reference evidence="13 14" key="1">
    <citation type="journal article" date="2012" name="Int. J. Syst. Evol. Microbiol.">
        <title>Flammeovirga pacifica sp. nov., isolated from deep-sea sediment.</title>
        <authorList>
            <person name="Xu H."/>
            <person name="Fu Y."/>
            <person name="Yang N."/>
            <person name="Ding Z."/>
            <person name="Lai Q."/>
            <person name="Zeng R."/>
        </authorList>
    </citation>
    <scope>NUCLEOTIDE SEQUENCE [LARGE SCALE GENOMIC DNA]</scope>
    <source>
        <strain evidence="14">DSM 24597 / LMG 26175 / WPAGA1</strain>
    </source>
</reference>
<gene>
    <name evidence="13" type="ORF">NH26_21360</name>
</gene>
<dbReference type="InterPro" id="IPR006103">
    <property type="entry name" value="Glyco_hydro_2_cat"/>
</dbReference>
<comment type="similarity">
    <text evidence="3 10">Belongs to the glycosyl hydrolase 2 family.</text>
</comment>
<dbReference type="InterPro" id="IPR017853">
    <property type="entry name" value="GH"/>
</dbReference>
<dbReference type="InterPro" id="IPR006101">
    <property type="entry name" value="Glyco_hydro_2"/>
</dbReference>
<evidence type="ECO:0000256" key="1">
    <source>
        <dbReference type="ARBA" id="ARBA00001412"/>
    </source>
</evidence>
<evidence type="ECO:0000256" key="6">
    <source>
        <dbReference type="ARBA" id="ARBA00022801"/>
    </source>
</evidence>
<dbReference type="Gene3D" id="3.20.20.80">
    <property type="entry name" value="Glycosidases"/>
    <property type="match status" value="1"/>
</dbReference>
<sequence>MKRNILKIILIFAMSISFAEAQDLPHQKPEIVTVNTETPRSSFYIQTKDEVKSGVSSINSQHVLDLNGEWKFQFYNSEVDIPSNFNSPHFNFSAWGNITVPSNWEMEGHGIPIYKNVGFAFKGNGQMPDPAYNPSAIYHKEITPNTSWDGKDIYLRFEGVAGGVYVYVNGKEVGYSEGSKTAAEFNVTEYLNVGETNQLTLKVVKYTSGSYLEDQDFWRLAGIERDVYLWAAQPSHIKDLNIISSLKNKYKDGDLNIEITLSKPNSSKLKWELLENGKIIKSKTIAQVNKTILKVNETIKSVKKWSAETSNLYDLVIYNGEEAVKTKVGFRTVEIKDHTLQVNGQYLLVKGVNLHDHHMTRGHTVTREDYLEDFAIMKAHNINAIRCSHYPKPSFFYELCDSLGFYVVDEANIEAHGFGNDSQYYHPDTTKSLGYLPLWEKQHMERTIRMYERDKNHPSVIIWSLGNENGNGQNFYKTYDWLKENDKTRPVQSESANHFTNTDISAPMYNIAQSGLDYVRDFDKEPRFQRPYIQCEYAHAMGNSVGDLKEYWDIYRAHKILQGGFIWDWVDQGILTKNEKGEEFFAYGGDLRASRYPNDENFCANGLVNADRKIKPSLLEVKKVYQNINFTLSENKLMVNNEYSFLATTNYTLKYQLKENGRVVDEKKMKLPRIQPMSEKSVTLQQFAIDNEEEQFLYVAVYNEKNELVGEEEFLIQEKKYVSQLSDAKADVEMLNNEVILKSNTTQWIFSKTSGYMVAWMKEGKNILQRPFKPTFWRAPLDNDLGFQIYDTLGVWKKANDFQKLLSFEVNSSSGKITALFDVGVAKVNMIYQMDDQGLLRITMDLFDITTNNHIPRVGINYAIDEKFNQVEFYGKGPHENYWDRKTSAMMGIYQLNVSDFDFEYIRPQENGARADVRYVKFTNGHSIYGEQPFLFTTHHSVLGDYQDGPKKGQRHSTDIIKRPLTDITIDHLQMGVGGDYSWGAWPIPKYLIKPQDYSFSIELK</sequence>
<dbReference type="InterPro" id="IPR036156">
    <property type="entry name" value="Beta-gal/glucu_dom_sf"/>
</dbReference>
<evidence type="ECO:0000256" key="10">
    <source>
        <dbReference type="RuleBase" id="RU361154"/>
    </source>
</evidence>
<dbReference type="Pfam" id="PF00703">
    <property type="entry name" value="Glyco_hydro_2"/>
    <property type="match status" value="1"/>
</dbReference>
<evidence type="ECO:0000259" key="12">
    <source>
        <dbReference type="SMART" id="SM01038"/>
    </source>
</evidence>
<feature type="chain" id="PRO_5010305927" description="Beta-galactosidase" evidence="11">
    <location>
        <begin position="22"/>
        <end position="1005"/>
    </location>
</feature>
<comment type="catalytic activity">
    <reaction evidence="1 10">
        <text>Hydrolysis of terminal non-reducing beta-D-galactose residues in beta-D-galactosides.</text>
        <dbReference type="EC" id="3.2.1.23"/>
    </reaction>
</comment>
<dbReference type="PANTHER" id="PTHR46323:SF2">
    <property type="entry name" value="BETA-GALACTOSIDASE"/>
    <property type="match status" value="1"/>
</dbReference>
<keyword evidence="14" id="KW-1185">Reference proteome</keyword>
<dbReference type="PRINTS" id="PR00132">
    <property type="entry name" value="GLHYDRLASE2"/>
</dbReference>
<keyword evidence="6 10" id="KW-0378">Hydrolase</keyword>
<dbReference type="SMART" id="SM01038">
    <property type="entry name" value="Bgal_small_N"/>
    <property type="match status" value="1"/>
</dbReference>
<dbReference type="SUPFAM" id="SSF49303">
    <property type="entry name" value="beta-Galactosidase/glucuronidase domain"/>
    <property type="match status" value="2"/>
</dbReference>
<evidence type="ECO:0000256" key="2">
    <source>
        <dbReference type="ARBA" id="ARBA00001913"/>
    </source>
</evidence>
<dbReference type="InterPro" id="IPR023230">
    <property type="entry name" value="Glyco_hydro_2_CS"/>
</dbReference>
<accession>A0A1S1YT26</accession>
<dbReference type="EC" id="3.2.1.23" evidence="5 10"/>
<dbReference type="Pfam" id="PF16353">
    <property type="entry name" value="LacZ_4"/>
    <property type="match status" value="1"/>
</dbReference>
<keyword evidence="8 10" id="KW-0326">Glycosidase</keyword>
<dbReference type="GO" id="GO:0030246">
    <property type="term" value="F:carbohydrate binding"/>
    <property type="evidence" value="ECO:0007669"/>
    <property type="project" value="InterPro"/>
</dbReference>
<dbReference type="InterPro" id="IPR050347">
    <property type="entry name" value="Bact_Beta-galactosidase"/>
</dbReference>
<dbReference type="InterPro" id="IPR013783">
    <property type="entry name" value="Ig-like_fold"/>
</dbReference>
<evidence type="ECO:0000313" key="14">
    <source>
        <dbReference type="Proteomes" id="UP000179797"/>
    </source>
</evidence>
<dbReference type="SUPFAM" id="SSF51445">
    <property type="entry name" value="(Trans)glycosidases"/>
    <property type="match status" value="1"/>
</dbReference>
<dbReference type="InterPro" id="IPR023232">
    <property type="entry name" value="Glyco_hydro_2_AS"/>
</dbReference>
<dbReference type="GO" id="GO:0009341">
    <property type="term" value="C:beta-galactosidase complex"/>
    <property type="evidence" value="ECO:0007669"/>
    <property type="project" value="InterPro"/>
</dbReference>
<keyword evidence="7" id="KW-0106">Calcium</keyword>
<evidence type="ECO:0000256" key="11">
    <source>
        <dbReference type="SAM" id="SignalP"/>
    </source>
</evidence>
<dbReference type="SUPFAM" id="SSF74650">
    <property type="entry name" value="Galactose mutarotase-like"/>
    <property type="match status" value="1"/>
</dbReference>
<dbReference type="Gene3D" id="2.60.120.260">
    <property type="entry name" value="Galactose-binding domain-like"/>
    <property type="match status" value="1"/>
</dbReference>
<dbReference type="EMBL" id="JRYR02000002">
    <property type="protein sequence ID" value="OHX64156.1"/>
    <property type="molecule type" value="Genomic_DNA"/>
</dbReference>
<comment type="subunit">
    <text evidence="4">Monomer.</text>
</comment>
<evidence type="ECO:0000256" key="3">
    <source>
        <dbReference type="ARBA" id="ARBA00007401"/>
    </source>
</evidence>
<evidence type="ECO:0000313" key="13">
    <source>
        <dbReference type="EMBL" id="OHX64156.1"/>
    </source>
</evidence>
<dbReference type="GO" id="GO:0004565">
    <property type="term" value="F:beta-galactosidase activity"/>
    <property type="evidence" value="ECO:0007669"/>
    <property type="project" value="UniProtKB-EC"/>
</dbReference>
<dbReference type="InterPro" id="IPR006102">
    <property type="entry name" value="Ig-like_GH2"/>
</dbReference>
<evidence type="ECO:0000256" key="9">
    <source>
        <dbReference type="ARBA" id="ARBA00032230"/>
    </source>
</evidence>
<dbReference type="PROSITE" id="PS00608">
    <property type="entry name" value="GLYCOSYL_HYDROL_F2_2"/>
    <property type="match status" value="1"/>
</dbReference>
<dbReference type="InterPro" id="IPR014718">
    <property type="entry name" value="GH-type_carb-bd"/>
</dbReference>
<dbReference type="Pfam" id="PF02929">
    <property type="entry name" value="Bgal_small_N"/>
    <property type="match status" value="1"/>
</dbReference>
<dbReference type="InterPro" id="IPR032312">
    <property type="entry name" value="LacZ_4"/>
</dbReference>